<dbReference type="AlphaFoldDB" id="A0A383CKW2"/>
<feature type="non-terminal residue" evidence="1">
    <location>
        <position position="1"/>
    </location>
</feature>
<organism evidence="1">
    <name type="scientific">marine metagenome</name>
    <dbReference type="NCBI Taxonomy" id="408172"/>
    <lineage>
        <taxon>unclassified sequences</taxon>
        <taxon>metagenomes</taxon>
        <taxon>ecological metagenomes</taxon>
    </lineage>
</organism>
<protein>
    <submittedName>
        <fullName evidence="1">Uncharacterized protein</fullName>
    </submittedName>
</protein>
<gene>
    <name evidence="1" type="ORF">METZ01_LOCUS485686</name>
</gene>
<reference evidence="1" key="1">
    <citation type="submission" date="2018-05" db="EMBL/GenBank/DDBJ databases">
        <authorList>
            <person name="Lanie J.A."/>
            <person name="Ng W.-L."/>
            <person name="Kazmierczak K.M."/>
            <person name="Andrzejewski T.M."/>
            <person name="Davidsen T.M."/>
            <person name="Wayne K.J."/>
            <person name="Tettelin H."/>
            <person name="Glass J.I."/>
            <person name="Rusch D."/>
            <person name="Podicherti R."/>
            <person name="Tsui H.-C.T."/>
            <person name="Winkler M.E."/>
        </authorList>
    </citation>
    <scope>NUCLEOTIDE SEQUENCE</scope>
</reference>
<accession>A0A383CKW2</accession>
<dbReference type="EMBL" id="UINC01209701">
    <property type="protein sequence ID" value="SVE32832.1"/>
    <property type="molecule type" value="Genomic_DNA"/>
</dbReference>
<evidence type="ECO:0000313" key="1">
    <source>
        <dbReference type="EMBL" id="SVE32832.1"/>
    </source>
</evidence>
<sequence>LFDRLWDHPYMHKLMPSITLNLHGY</sequence>
<name>A0A383CKW2_9ZZZZ</name>
<proteinExistence type="predicted"/>